<evidence type="ECO:0000256" key="5">
    <source>
        <dbReference type="ARBA" id="ARBA00023239"/>
    </source>
</evidence>
<sequence length="281" mass="32014">MMKNFMGKPILVSTFLLVVLILNSRPITSQEVEDQREFDYLRGSGKGPENWGDLHEEWAACKNGTLQSPIDLLHERVEVVPELGKIKKSYKPANATIKNRGHDITLHWGIGSAGSIQINGTEYALDQCHWHSPSEHTINGKRFALELHMIHRNLELNKTAVIGVLFNIGGHDSFLSELKKDIWNIADTDGAEVNIGVVDPRHIKIGGRKYYRYLGSLTTPPCTEGVIWTINKRLRTVSKEQVMLLRRAVHDDSENNARPVQPLNDRDILFYGPKHRHYQHY</sequence>
<comment type="catalytic activity">
    <reaction evidence="6">
        <text>hydrogencarbonate + H(+) = CO2 + H2O</text>
        <dbReference type="Rhea" id="RHEA:10748"/>
        <dbReference type="ChEBI" id="CHEBI:15377"/>
        <dbReference type="ChEBI" id="CHEBI:15378"/>
        <dbReference type="ChEBI" id="CHEBI:16526"/>
        <dbReference type="ChEBI" id="CHEBI:17544"/>
        <dbReference type="EC" id="4.2.1.1"/>
    </reaction>
</comment>
<accession>A0A200R5I4</accession>
<dbReference type="AlphaFoldDB" id="A0A200R5I4"/>
<dbReference type="EC" id="4.2.1.1" evidence="2 6"/>
<dbReference type="PROSITE" id="PS51144">
    <property type="entry name" value="ALPHA_CA_2"/>
    <property type="match status" value="1"/>
</dbReference>
<keyword evidence="5 6" id="KW-0456">Lyase</keyword>
<dbReference type="InParanoid" id="A0A200R5I4"/>
<dbReference type="SUPFAM" id="SSF51069">
    <property type="entry name" value="Carbonic anhydrase"/>
    <property type="match status" value="1"/>
</dbReference>
<dbReference type="PANTHER" id="PTHR18952:SF208">
    <property type="entry name" value="CARBONIC ANHYDRASE XA-RELATED"/>
    <property type="match status" value="1"/>
</dbReference>
<evidence type="ECO:0000256" key="3">
    <source>
        <dbReference type="ARBA" id="ARBA00022723"/>
    </source>
</evidence>
<dbReference type="InterPro" id="IPR041891">
    <property type="entry name" value="Alpha_CA_prokaryot-like"/>
</dbReference>
<keyword evidence="9" id="KW-1185">Reference proteome</keyword>
<dbReference type="InterPro" id="IPR018338">
    <property type="entry name" value="Carbonic_anhydrase_a-class_CS"/>
</dbReference>
<comment type="similarity">
    <text evidence="6">Belongs to the alpha-carbonic anhydrase family.</text>
</comment>
<dbReference type="OrthoDB" id="429145at2759"/>
<dbReference type="STRING" id="56857.A0A200R5I4"/>
<dbReference type="SMART" id="SM01057">
    <property type="entry name" value="Carb_anhydrase"/>
    <property type="match status" value="1"/>
</dbReference>
<dbReference type="InterPro" id="IPR036398">
    <property type="entry name" value="CA_dom_sf"/>
</dbReference>
<dbReference type="Gene3D" id="3.10.200.10">
    <property type="entry name" value="Alpha carbonic anhydrase"/>
    <property type="match status" value="1"/>
</dbReference>
<dbReference type="EMBL" id="MVGT01000437">
    <property type="protein sequence ID" value="OVA17967.1"/>
    <property type="molecule type" value="Genomic_DNA"/>
</dbReference>
<dbReference type="GO" id="GO:0006730">
    <property type="term" value="P:one-carbon metabolic process"/>
    <property type="evidence" value="ECO:0007669"/>
    <property type="project" value="TreeGrafter"/>
</dbReference>
<keyword evidence="3 6" id="KW-0479">Metal-binding</keyword>
<dbReference type="InterPro" id="IPR001148">
    <property type="entry name" value="CA_dom"/>
</dbReference>
<comment type="function">
    <text evidence="6">Reversible hydration of carbon dioxide.</text>
</comment>
<evidence type="ECO:0000256" key="2">
    <source>
        <dbReference type="ARBA" id="ARBA00012925"/>
    </source>
</evidence>
<reference evidence="8 9" key="1">
    <citation type="journal article" date="2017" name="Mol. Plant">
        <title>The Genome of Medicinal Plant Macleaya cordata Provides New Insights into Benzylisoquinoline Alkaloids Metabolism.</title>
        <authorList>
            <person name="Liu X."/>
            <person name="Liu Y."/>
            <person name="Huang P."/>
            <person name="Ma Y."/>
            <person name="Qing Z."/>
            <person name="Tang Q."/>
            <person name="Cao H."/>
            <person name="Cheng P."/>
            <person name="Zheng Y."/>
            <person name="Yuan Z."/>
            <person name="Zhou Y."/>
            <person name="Liu J."/>
            <person name="Tang Z."/>
            <person name="Zhuo Y."/>
            <person name="Zhang Y."/>
            <person name="Yu L."/>
            <person name="Huang J."/>
            <person name="Yang P."/>
            <person name="Peng Q."/>
            <person name="Zhang J."/>
            <person name="Jiang W."/>
            <person name="Zhang Z."/>
            <person name="Lin K."/>
            <person name="Ro D.K."/>
            <person name="Chen X."/>
            <person name="Xiong X."/>
            <person name="Shang Y."/>
            <person name="Huang S."/>
            <person name="Zeng J."/>
        </authorList>
    </citation>
    <scope>NUCLEOTIDE SEQUENCE [LARGE SCALE GENOMIC DNA]</scope>
    <source>
        <strain evidence="9">cv. BLH2017</strain>
        <tissue evidence="8">Root</tissue>
    </source>
</reference>
<organism evidence="8 9">
    <name type="scientific">Macleaya cordata</name>
    <name type="common">Five-seeded plume-poppy</name>
    <name type="synonym">Bocconia cordata</name>
    <dbReference type="NCBI Taxonomy" id="56857"/>
    <lineage>
        <taxon>Eukaryota</taxon>
        <taxon>Viridiplantae</taxon>
        <taxon>Streptophyta</taxon>
        <taxon>Embryophyta</taxon>
        <taxon>Tracheophyta</taxon>
        <taxon>Spermatophyta</taxon>
        <taxon>Magnoliopsida</taxon>
        <taxon>Ranunculales</taxon>
        <taxon>Papaveraceae</taxon>
        <taxon>Papaveroideae</taxon>
        <taxon>Macleaya</taxon>
    </lineage>
</organism>
<feature type="domain" description="Alpha-carbonic anhydrase" evidence="7">
    <location>
        <begin position="36"/>
        <end position="272"/>
    </location>
</feature>
<dbReference type="Proteomes" id="UP000195402">
    <property type="component" value="Unassembled WGS sequence"/>
</dbReference>
<evidence type="ECO:0000313" key="9">
    <source>
        <dbReference type="Proteomes" id="UP000195402"/>
    </source>
</evidence>
<proteinExistence type="inferred from homology"/>
<keyword evidence="6" id="KW-0732">Signal</keyword>
<evidence type="ECO:0000313" key="8">
    <source>
        <dbReference type="EMBL" id="OVA17967.1"/>
    </source>
</evidence>
<dbReference type="InterPro" id="IPR023561">
    <property type="entry name" value="Carbonic_anhydrase_a-class"/>
</dbReference>
<evidence type="ECO:0000259" key="7">
    <source>
        <dbReference type="PROSITE" id="PS51144"/>
    </source>
</evidence>
<dbReference type="Pfam" id="PF00194">
    <property type="entry name" value="Carb_anhydrase"/>
    <property type="match status" value="1"/>
</dbReference>
<feature type="signal peptide" evidence="6">
    <location>
        <begin position="1"/>
        <end position="29"/>
    </location>
</feature>
<name>A0A200R5I4_MACCD</name>
<feature type="chain" id="PRO_5025093607" description="Carbonic anhydrase" evidence="6">
    <location>
        <begin position="30"/>
        <end position="281"/>
    </location>
</feature>
<dbReference type="GO" id="GO:0004089">
    <property type="term" value="F:carbonate dehydratase activity"/>
    <property type="evidence" value="ECO:0007669"/>
    <property type="project" value="UniProtKB-UniRule"/>
</dbReference>
<dbReference type="CDD" id="cd03124">
    <property type="entry name" value="alpha_CA_prokaryotic_like"/>
    <property type="match status" value="1"/>
</dbReference>
<evidence type="ECO:0000256" key="4">
    <source>
        <dbReference type="ARBA" id="ARBA00022833"/>
    </source>
</evidence>
<comment type="caution">
    <text evidence="8">The sequence shown here is derived from an EMBL/GenBank/DDBJ whole genome shotgun (WGS) entry which is preliminary data.</text>
</comment>
<keyword evidence="4 6" id="KW-0862">Zinc</keyword>
<comment type="cofactor">
    <cofactor evidence="1 6">
        <name>Zn(2+)</name>
        <dbReference type="ChEBI" id="CHEBI:29105"/>
    </cofactor>
</comment>
<gene>
    <name evidence="8" type="ORF">BVC80_1835g371</name>
</gene>
<dbReference type="PROSITE" id="PS00162">
    <property type="entry name" value="ALPHA_CA_1"/>
    <property type="match status" value="1"/>
</dbReference>
<dbReference type="PANTHER" id="PTHR18952">
    <property type="entry name" value="CARBONIC ANHYDRASE"/>
    <property type="match status" value="1"/>
</dbReference>
<evidence type="ECO:0000256" key="6">
    <source>
        <dbReference type="RuleBase" id="RU367011"/>
    </source>
</evidence>
<dbReference type="GO" id="GO:0008270">
    <property type="term" value="F:zinc ion binding"/>
    <property type="evidence" value="ECO:0007669"/>
    <property type="project" value="UniProtKB-UniRule"/>
</dbReference>
<dbReference type="OMA" id="NYPMAKG"/>
<evidence type="ECO:0000256" key="1">
    <source>
        <dbReference type="ARBA" id="ARBA00001947"/>
    </source>
</evidence>
<protein>
    <recommendedName>
        <fullName evidence="2 6">Carbonic anhydrase</fullName>
        <ecNumber evidence="2 6">4.2.1.1</ecNumber>
    </recommendedName>
</protein>